<evidence type="ECO:0000256" key="2">
    <source>
        <dbReference type="ARBA" id="ARBA00022448"/>
    </source>
</evidence>
<dbReference type="PANTHER" id="PTHR30614:SF0">
    <property type="entry name" value="L-CYSTINE TRANSPORT SYSTEM PERMEASE PROTEIN TCYL"/>
    <property type="match status" value="1"/>
</dbReference>
<evidence type="ECO:0000313" key="11">
    <source>
        <dbReference type="Proteomes" id="UP000515800"/>
    </source>
</evidence>
<dbReference type="KEGG" id="wdi:H9L19_08130"/>
<gene>
    <name evidence="10" type="ORF">H9L19_08130</name>
</gene>
<proteinExistence type="inferred from homology"/>
<keyword evidence="3" id="KW-1003">Cell membrane</keyword>
<keyword evidence="5" id="KW-0029">Amino-acid transport</keyword>
<evidence type="ECO:0000256" key="5">
    <source>
        <dbReference type="ARBA" id="ARBA00022970"/>
    </source>
</evidence>
<keyword evidence="6 8" id="KW-1133">Transmembrane helix</keyword>
<dbReference type="Proteomes" id="UP000515800">
    <property type="component" value="Chromosome"/>
</dbReference>
<evidence type="ECO:0000256" key="4">
    <source>
        <dbReference type="ARBA" id="ARBA00022692"/>
    </source>
</evidence>
<sequence>MIEFLRLAGQYLPELFLAALKYTLPLTAISFSIGVVIATMVAMIRIMKQPQTIMLKWGCNFLQWFAAFYVWVFRSTPMIVQLFIVFYGLPNAKIDFFSNAWISAITVFSLNTGAYASESIRAAILSVDHGQKEAALSMGLNNRQAYWHIILPQAARIAVPPLSNSLISLVKDTSLASVITIVETFYLSQQIAAQNYRILSMYLLVAFIYATITTILTMGQQFLELYASRYLN</sequence>
<dbReference type="InterPro" id="IPR043429">
    <property type="entry name" value="ArtM/GltK/GlnP/TcyL/YhdX-like"/>
</dbReference>
<dbReference type="Pfam" id="PF00528">
    <property type="entry name" value="BPD_transp_1"/>
    <property type="match status" value="1"/>
</dbReference>
<dbReference type="InterPro" id="IPR035906">
    <property type="entry name" value="MetI-like_sf"/>
</dbReference>
<reference evidence="10 11" key="1">
    <citation type="submission" date="2020-08" db="EMBL/GenBank/DDBJ databases">
        <title>Genome sequence of Weissella diestrammenae KACC 16890T.</title>
        <authorList>
            <person name="Hyun D.-W."/>
            <person name="Bae J.-W."/>
        </authorList>
    </citation>
    <scope>NUCLEOTIDE SEQUENCE [LARGE SCALE GENOMIC DNA]</scope>
    <source>
        <strain evidence="10 11">KACC 16890</strain>
    </source>
</reference>
<accession>A0A7G9T5E1</accession>
<organism evidence="10 11">
    <name type="scientific">Weissella diestrammenae</name>
    <dbReference type="NCBI Taxonomy" id="1162633"/>
    <lineage>
        <taxon>Bacteria</taxon>
        <taxon>Bacillati</taxon>
        <taxon>Bacillota</taxon>
        <taxon>Bacilli</taxon>
        <taxon>Lactobacillales</taxon>
        <taxon>Lactobacillaceae</taxon>
        <taxon>Weissella</taxon>
    </lineage>
</organism>
<dbReference type="RefSeq" id="WP_187529150.1">
    <property type="nucleotide sequence ID" value="NZ_CP060724.1"/>
</dbReference>
<comment type="similarity">
    <text evidence="8">Belongs to the binding-protein-dependent transport system permease family.</text>
</comment>
<feature type="domain" description="ABC transmembrane type-1" evidence="9">
    <location>
        <begin position="20"/>
        <end position="217"/>
    </location>
</feature>
<dbReference type="PANTHER" id="PTHR30614">
    <property type="entry name" value="MEMBRANE COMPONENT OF AMINO ACID ABC TRANSPORTER"/>
    <property type="match status" value="1"/>
</dbReference>
<dbReference type="InterPro" id="IPR010065">
    <property type="entry name" value="AA_ABC_transptr_permease_3TM"/>
</dbReference>
<feature type="transmembrane region" description="Helical" evidence="8">
    <location>
        <begin position="96"/>
        <end position="116"/>
    </location>
</feature>
<evidence type="ECO:0000256" key="7">
    <source>
        <dbReference type="ARBA" id="ARBA00023136"/>
    </source>
</evidence>
<keyword evidence="7 8" id="KW-0472">Membrane</keyword>
<feature type="transmembrane region" description="Helical" evidence="8">
    <location>
        <begin position="22"/>
        <end position="44"/>
    </location>
</feature>
<evidence type="ECO:0000313" key="10">
    <source>
        <dbReference type="EMBL" id="QNN75316.1"/>
    </source>
</evidence>
<dbReference type="InterPro" id="IPR000515">
    <property type="entry name" value="MetI-like"/>
</dbReference>
<evidence type="ECO:0000259" key="9">
    <source>
        <dbReference type="PROSITE" id="PS50928"/>
    </source>
</evidence>
<dbReference type="Gene3D" id="1.10.3720.10">
    <property type="entry name" value="MetI-like"/>
    <property type="match status" value="1"/>
</dbReference>
<dbReference type="CDD" id="cd06261">
    <property type="entry name" value="TM_PBP2"/>
    <property type="match status" value="1"/>
</dbReference>
<dbReference type="GO" id="GO:0043190">
    <property type="term" value="C:ATP-binding cassette (ABC) transporter complex"/>
    <property type="evidence" value="ECO:0007669"/>
    <property type="project" value="InterPro"/>
</dbReference>
<protein>
    <submittedName>
        <fullName evidence="10">Amino acid ABC transporter permease</fullName>
    </submittedName>
</protein>
<dbReference type="SUPFAM" id="SSF161098">
    <property type="entry name" value="MetI-like"/>
    <property type="match status" value="1"/>
</dbReference>
<keyword evidence="11" id="KW-1185">Reference proteome</keyword>
<dbReference type="PROSITE" id="PS50928">
    <property type="entry name" value="ABC_TM1"/>
    <property type="match status" value="1"/>
</dbReference>
<dbReference type="NCBIfam" id="TIGR01726">
    <property type="entry name" value="HEQRo_perm_3TM"/>
    <property type="match status" value="1"/>
</dbReference>
<dbReference type="AlphaFoldDB" id="A0A7G9T5E1"/>
<name>A0A7G9T5E1_9LACO</name>
<feature type="transmembrane region" description="Helical" evidence="8">
    <location>
        <begin position="65"/>
        <end position="90"/>
    </location>
</feature>
<keyword evidence="4 8" id="KW-0812">Transmembrane</keyword>
<dbReference type="GO" id="GO:0015184">
    <property type="term" value="F:L-cystine transmembrane transporter activity"/>
    <property type="evidence" value="ECO:0007669"/>
    <property type="project" value="TreeGrafter"/>
</dbReference>
<evidence type="ECO:0000256" key="6">
    <source>
        <dbReference type="ARBA" id="ARBA00022989"/>
    </source>
</evidence>
<comment type="subcellular location">
    <subcellularLocation>
        <location evidence="1 8">Cell membrane</location>
        <topology evidence="1 8">Multi-pass membrane protein</topology>
    </subcellularLocation>
</comment>
<keyword evidence="2 8" id="KW-0813">Transport</keyword>
<evidence type="ECO:0000256" key="3">
    <source>
        <dbReference type="ARBA" id="ARBA00022475"/>
    </source>
</evidence>
<feature type="transmembrane region" description="Helical" evidence="8">
    <location>
        <begin position="201"/>
        <end position="223"/>
    </location>
</feature>
<evidence type="ECO:0000256" key="8">
    <source>
        <dbReference type="RuleBase" id="RU363032"/>
    </source>
</evidence>
<evidence type="ECO:0000256" key="1">
    <source>
        <dbReference type="ARBA" id="ARBA00004651"/>
    </source>
</evidence>
<dbReference type="EMBL" id="CP060724">
    <property type="protein sequence ID" value="QNN75316.1"/>
    <property type="molecule type" value="Genomic_DNA"/>
</dbReference>